<dbReference type="Proteomes" id="UP001500394">
    <property type="component" value="Unassembled WGS sequence"/>
</dbReference>
<keyword evidence="1" id="KW-0472">Membrane</keyword>
<dbReference type="InterPro" id="IPR010364">
    <property type="entry name" value="Uncharacterised_IM_CreD"/>
</dbReference>
<protein>
    <submittedName>
        <fullName evidence="2">Cell envelope integrity protein CreD</fullName>
    </submittedName>
</protein>
<feature type="transmembrane region" description="Helical" evidence="1">
    <location>
        <begin position="389"/>
        <end position="409"/>
    </location>
</feature>
<evidence type="ECO:0000256" key="1">
    <source>
        <dbReference type="SAM" id="Phobius"/>
    </source>
</evidence>
<evidence type="ECO:0000313" key="2">
    <source>
        <dbReference type="EMBL" id="GAA4510726.1"/>
    </source>
</evidence>
<dbReference type="PANTHER" id="PTHR30092:SF0">
    <property type="entry name" value="INNER MEMBRANE PROTEIN CRED"/>
    <property type="match status" value="1"/>
</dbReference>
<proteinExistence type="predicted"/>
<gene>
    <name evidence="2" type="primary">creD</name>
    <name evidence="2" type="ORF">GCM10023173_02560</name>
</gene>
<feature type="transmembrane region" description="Helical" evidence="1">
    <location>
        <begin position="467"/>
        <end position="487"/>
    </location>
</feature>
<feature type="transmembrane region" description="Helical" evidence="1">
    <location>
        <begin position="444"/>
        <end position="461"/>
    </location>
</feature>
<keyword evidence="1" id="KW-1133">Transmembrane helix</keyword>
<keyword evidence="3" id="KW-1185">Reference proteome</keyword>
<name>A0ABP8QV67_9SPHI</name>
<comment type="caution">
    <text evidence="2">The sequence shown here is derived from an EMBL/GenBank/DDBJ whole genome shotgun (WGS) entry which is preliminary data.</text>
</comment>
<accession>A0ABP8QV67</accession>
<dbReference type="PIRSF" id="PIRSF004548">
    <property type="entry name" value="CreD"/>
    <property type="match status" value="1"/>
</dbReference>
<keyword evidence="1" id="KW-0812">Transmembrane</keyword>
<dbReference type="Pfam" id="PF06123">
    <property type="entry name" value="CreD"/>
    <property type="match status" value="1"/>
</dbReference>
<reference evidence="3" key="1">
    <citation type="journal article" date="2019" name="Int. J. Syst. Evol. Microbiol.">
        <title>The Global Catalogue of Microorganisms (GCM) 10K type strain sequencing project: providing services to taxonomists for standard genome sequencing and annotation.</title>
        <authorList>
            <consortium name="The Broad Institute Genomics Platform"/>
            <consortium name="The Broad Institute Genome Sequencing Center for Infectious Disease"/>
            <person name="Wu L."/>
            <person name="Ma J."/>
        </authorList>
    </citation>
    <scope>NUCLEOTIDE SEQUENCE [LARGE SCALE GENOMIC DNA]</scope>
    <source>
        <strain evidence="3">JCM 17858</strain>
    </source>
</reference>
<feature type="transmembrane region" description="Helical" evidence="1">
    <location>
        <begin position="415"/>
        <end position="437"/>
    </location>
</feature>
<dbReference type="PANTHER" id="PTHR30092">
    <property type="entry name" value="INNER MEMBRANE PROTEIN CRED"/>
    <property type="match status" value="1"/>
</dbReference>
<feature type="transmembrane region" description="Helical" evidence="1">
    <location>
        <begin position="36"/>
        <end position="57"/>
    </location>
</feature>
<feature type="transmembrane region" description="Helical" evidence="1">
    <location>
        <begin position="364"/>
        <end position="382"/>
    </location>
</feature>
<sequence>MKTKVLLNNAIMETSNHNVHDQGLVSIYDRLTNSSVLKMVVIFFLTSFMLIPMSWIYDLIQERRQREESVTKEIAQKWGRAQVVSAPVLAIPYSYWEETLQKDAEGKSASVKTLANDWIFMLPEKSDIKVSVTPETLNRGIYQSVVYTAKVSIKGNFNKPDLSALRIDGNTVDWKNARIIFGVEDIKGLSLSPSLYFAGNHYTLKKDNSIQGVFPNMLEAAPIGLGEDDKVASTFELNYEIKGSKSFNFLPLADQTKLMVEGSWSNPSFNGGFLPDDRKVGQEGFQAVWNIASFGRKLPQQWIGLQRIYNFADIPLSREDMIMTSEELSNPASQSSVATDTDMVQVNFLPEVNNYQKTYRVAKYGILVIVLTFASLFFTEIIKKQRIHILQYILIGIAMVVFYSLLLAISEHLGFNIAYLIASIATVSLIASFILMITQQKKTALLFGMILSLFYVFIYVLMQLRDYSLIVGSIGIFIILAVLMKLSTKVNWYTFDRQ</sequence>
<dbReference type="EMBL" id="BAABGR010000003">
    <property type="protein sequence ID" value="GAA4510726.1"/>
    <property type="molecule type" value="Genomic_DNA"/>
</dbReference>
<organism evidence="2 3">
    <name type="scientific">Sphingobacterium thermophilum</name>
    <dbReference type="NCBI Taxonomy" id="768534"/>
    <lineage>
        <taxon>Bacteria</taxon>
        <taxon>Pseudomonadati</taxon>
        <taxon>Bacteroidota</taxon>
        <taxon>Sphingobacteriia</taxon>
        <taxon>Sphingobacteriales</taxon>
        <taxon>Sphingobacteriaceae</taxon>
        <taxon>Sphingobacterium</taxon>
    </lineage>
</organism>
<dbReference type="NCBIfam" id="NF008712">
    <property type="entry name" value="PRK11715.1-1"/>
    <property type="match status" value="1"/>
</dbReference>
<evidence type="ECO:0000313" key="3">
    <source>
        <dbReference type="Proteomes" id="UP001500394"/>
    </source>
</evidence>